<reference evidence="1 2" key="1">
    <citation type="submission" date="2020-11" db="EMBL/GenBank/DDBJ databases">
        <authorList>
            <person name="Kim M.K."/>
        </authorList>
    </citation>
    <scope>NUCLEOTIDE SEQUENCE [LARGE SCALE GENOMIC DNA]</scope>
    <source>
        <strain evidence="1 2">BT683</strain>
    </source>
</reference>
<dbReference type="InterPro" id="IPR036614">
    <property type="entry name" value="RusA-like_sf"/>
</dbReference>
<dbReference type="Proteomes" id="UP000597617">
    <property type="component" value="Unassembled WGS sequence"/>
</dbReference>
<sequence length="109" mass="12991">MYTITWTGAWLSWNTMLSKNRWQRAKLMEDWKPLYRKMFADAGMKPMKNFTIVIRYWSRMDADNVYMKAFIDSLRAEHLVPNDDKRYFGGISCTPDPTLKHNTYVISVI</sequence>
<evidence type="ECO:0000313" key="1">
    <source>
        <dbReference type="EMBL" id="MBF9237467.1"/>
    </source>
</evidence>
<accession>A0ABS0IGH7</accession>
<dbReference type="RefSeq" id="WP_196281839.1">
    <property type="nucleotide sequence ID" value="NZ_JADQDQ010000003.1"/>
</dbReference>
<dbReference type="EMBL" id="JADQDQ010000003">
    <property type="protein sequence ID" value="MBF9237467.1"/>
    <property type="molecule type" value="Genomic_DNA"/>
</dbReference>
<name>A0ABS0IGH7_9BACT</name>
<keyword evidence="2" id="KW-1185">Reference proteome</keyword>
<organism evidence="1 2">
    <name type="scientific">Hymenobacter jeongseonensis</name>
    <dbReference type="NCBI Taxonomy" id="2791027"/>
    <lineage>
        <taxon>Bacteria</taxon>
        <taxon>Pseudomonadati</taxon>
        <taxon>Bacteroidota</taxon>
        <taxon>Cytophagia</taxon>
        <taxon>Cytophagales</taxon>
        <taxon>Hymenobacteraceae</taxon>
        <taxon>Hymenobacter</taxon>
    </lineage>
</organism>
<proteinExistence type="predicted"/>
<comment type="caution">
    <text evidence="1">The sequence shown here is derived from an EMBL/GenBank/DDBJ whole genome shotgun (WGS) entry which is preliminary data.</text>
</comment>
<gene>
    <name evidence="1" type="ORF">I2I05_08655</name>
</gene>
<evidence type="ECO:0000313" key="2">
    <source>
        <dbReference type="Proteomes" id="UP000597617"/>
    </source>
</evidence>
<protein>
    <submittedName>
        <fullName evidence="1">Uncharacterized protein</fullName>
    </submittedName>
</protein>
<dbReference type="SUPFAM" id="SSF103084">
    <property type="entry name" value="Holliday junction resolvase RusA"/>
    <property type="match status" value="1"/>
</dbReference>